<evidence type="ECO:0000259" key="5">
    <source>
        <dbReference type="PROSITE" id="PS51007"/>
    </source>
</evidence>
<name>A0ABQ5MGV9_9FLAO</name>
<evidence type="ECO:0000313" key="6">
    <source>
        <dbReference type="EMBL" id="GLB48624.1"/>
    </source>
</evidence>
<dbReference type="InterPro" id="IPR036909">
    <property type="entry name" value="Cyt_c-like_dom_sf"/>
</dbReference>
<protein>
    <recommendedName>
        <fullName evidence="5">Cytochrome c domain-containing protein</fullName>
    </recommendedName>
</protein>
<keyword evidence="2 4" id="KW-0479">Metal-binding</keyword>
<dbReference type="EMBL" id="BRVO01000001">
    <property type="protein sequence ID" value="GLB48624.1"/>
    <property type="molecule type" value="Genomic_DNA"/>
</dbReference>
<evidence type="ECO:0000256" key="4">
    <source>
        <dbReference type="PROSITE-ProRule" id="PRU00433"/>
    </source>
</evidence>
<reference evidence="6" key="1">
    <citation type="submission" date="2022-07" db="EMBL/GenBank/DDBJ databases">
        <title>Taxonomy of Novel Oxalotrophic and Methylotrophic Bacteria.</title>
        <authorList>
            <person name="Sahin N."/>
            <person name="Tani A."/>
        </authorList>
    </citation>
    <scope>NUCLEOTIDE SEQUENCE</scope>
    <source>
        <strain evidence="6">Y10</strain>
    </source>
</reference>
<dbReference type="Gene3D" id="1.10.760.10">
    <property type="entry name" value="Cytochrome c-like domain"/>
    <property type="match status" value="1"/>
</dbReference>
<keyword evidence="7" id="KW-1185">Reference proteome</keyword>
<proteinExistence type="predicted"/>
<keyword evidence="1 4" id="KW-0349">Heme</keyword>
<evidence type="ECO:0000256" key="1">
    <source>
        <dbReference type="ARBA" id="ARBA00022617"/>
    </source>
</evidence>
<sequence>MVSCQTAPQTKEPTEQAKFTYEPTEAKQLLAQNCYVCHSATAPEGAGRIAPPMVAVKTRYLRDNKTREAFVNSIINFVNKPTEDNAMMRGAVKKFGVMPAQKYPDSTLLTIASFMYDYKIEEPEWFKAHYEEKGFGTFNQPGKQLTVSQNGSSYEEIGLSYAMGTKKVLGKNLMGTIQRKGVLAAMEFCNVRAIPLTDSMAAHYNASIKRVSDKNRNPDNAADAVELVYLEQYKEAITNGEEPKPVVVENSETAHFYYPIVTNSMCLQCHGTNKTMAEGVQAKLLELYPRDKATGYAENEVRGMWSITFEK</sequence>
<evidence type="ECO:0000256" key="2">
    <source>
        <dbReference type="ARBA" id="ARBA00022723"/>
    </source>
</evidence>
<keyword evidence="3 4" id="KW-0408">Iron</keyword>
<evidence type="ECO:0000256" key="3">
    <source>
        <dbReference type="ARBA" id="ARBA00023004"/>
    </source>
</evidence>
<dbReference type="SUPFAM" id="SSF46626">
    <property type="entry name" value="Cytochrome c"/>
    <property type="match status" value="1"/>
</dbReference>
<evidence type="ECO:0000313" key="7">
    <source>
        <dbReference type="Proteomes" id="UP001143543"/>
    </source>
</evidence>
<dbReference type="InterPro" id="IPR021796">
    <property type="entry name" value="Tll0287-like_dom"/>
</dbReference>
<dbReference type="PROSITE" id="PS51007">
    <property type="entry name" value="CYTC"/>
    <property type="match status" value="1"/>
</dbReference>
<organism evidence="6 7">
    <name type="scientific">Neptunitalea lumnitzerae</name>
    <dbReference type="NCBI Taxonomy" id="2965509"/>
    <lineage>
        <taxon>Bacteria</taxon>
        <taxon>Pseudomonadati</taxon>
        <taxon>Bacteroidota</taxon>
        <taxon>Flavobacteriia</taxon>
        <taxon>Flavobacteriales</taxon>
        <taxon>Flavobacteriaceae</taxon>
        <taxon>Neptunitalea</taxon>
    </lineage>
</organism>
<dbReference type="Pfam" id="PF11845">
    <property type="entry name" value="Tll0287-like"/>
    <property type="match status" value="1"/>
</dbReference>
<gene>
    <name evidence="6" type="ORF">Y10_09920</name>
</gene>
<dbReference type="InterPro" id="IPR009056">
    <property type="entry name" value="Cyt_c-like_dom"/>
</dbReference>
<comment type="caution">
    <text evidence="6">The sequence shown here is derived from an EMBL/GenBank/DDBJ whole genome shotgun (WGS) entry which is preliminary data.</text>
</comment>
<dbReference type="Proteomes" id="UP001143543">
    <property type="component" value="Unassembled WGS sequence"/>
</dbReference>
<feature type="domain" description="Cytochrome c" evidence="5">
    <location>
        <begin position="21"/>
        <end position="119"/>
    </location>
</feature>
<accession>A0ABQ5MGV9</accession>